<dbReference type="RefSeq" id="WP_189485883.1">
    <property type="nucleotide sequence ID" value="NZ_BMZB01000001.1"/>
</dbReference>
<organism evidence="2 3">
    <name type="scientific">Asticcacaulis endophyticus</name>
    <dbReference type="NCBI Taxonomy" id="1395890"/>
    <lineage>
        <taxon>Bacteria</taxon>
        <taxon>Pseudomonadati</taxon>
        <taxon>Pseudomonadota</taxon>
        <taxon>Alphaproteobacteria</taxon>
        <taxon>Caulobacterales</taxon>
        <taxon>Caulobacteraceae</taxon>
        <taxon>Asticcacaulis</taxon>
    </lineage>
</organism>
<reference evidence="2" key="2">
    <citation type="submission" date="2020-09" db="EMBL/GenBank/DDBJ databases">
        <authorList>
            <person name="Sun Q."/>
            <person name="Kim S."/>
        </authorList>
    </citation>
    <scope>NUCLEOTIDE SEQUENCE</scope>
    <source>
        <strain evidence="2">KCTC 32296</strain>
    </source>
</reference>
<feature type="domain" description="DSBA-like thioredoxin" evidence="1">
    <location>
        <begin position="6"/>
        <end position="187"/>
    </location>
</feature>
<keyword evidence="3" id="KW-1185">Reference proteome</keyword>
<comment type="caution">
    <text evidence="2">The sequence shown here is derived from an EMBL/GenBank/DDBJ whole genome shotgun (WGS) entry which is preliminary data.</text>
</comment>
<reference evidence="2" key="1">
    <citation type="journal article" date="2014" name="Int. J. Syst. Evol. Microbiol.">
        <title>Complete genome sequence of Corynebacterium casei LMG S-19264T (=DSM 44701T), isolated from a smear-ripened cheese.</title>
        <authorList>
            <consortium name="US DOE Joint Genome Institute (JGI-PGF)"/>
            <person name="Walter F."/>
            <person name="Albersmeier A."/>
            <person name="Kalinowski J."/>
            <person name="Ruckert C."/>
        </authorList>
    </citation>
    <scope>NUCLEOTIDE SEQUENCE</scope>
    <source>
        <strain evidence="2">KCTC 32296</strain>
    </source>
</reference>
<dbReference type="EMBL" id="BMZB01000001">
    <property type="protein sequence ID" value="GGZ30819.1"/>
    <property type="molecule type" value="Genomic_DNA"/>
</dbReference>
<evidence type="ECO:0000313" key="2">
    <source>
        <dbReference type="EMBL" id="GGZ30819.1"/>
    </source>
</evidence>
<dbReference type="Gene3D" id="3.40.30.10">
    <property type="entry name" value="Glutaredoxin"/>
    <property type="match status" value="1"/>
</dbReference>
<gene>
    <name evidence="2" type="ORF">GCM10011273_16600</name>
</gene>
<dbReference type="AlphaFoldDB" id="A0A918Q4T2"/>
<protein>
    <submittedName>
        <fullName evidence="2">DsbA family protein</fullName>
    </submittedName>
</protein>
<name>A0A918Q4T2_9CAUL</name>
<dbReference type="SUPFAM" id="SSF52833">
    <property type="entry name" value="Thioredoxin-like"/>
    <property type="match status" value="1"/>
</dbReference>
<dbReference type="Pfam" id="PF01323">
    <property type="entry name" value="DSBA"/>
    <property type="match status" value="1"/>
</dbReference>
<sequence length="226" mass="24319">MLITYLFDPLCGWCYGASPALDKLAGISGAVIELAPTGLFSGSGARPMDRSFSAYAWSNDQRIARLTDQTFSDDYRNNVLENFAQMFDSGPATLALTAANITQPDRERDALKAIQTARYVEGRDVSSLPVLSDILASLGLTTAANALLAPDEALVLANRQRIDKAQSLMHEFNATGVPALIIERDGKRYPVLTSALFGGLEALVTELTREGAASDRAAESLNVLYL</sequence>
<evidence type="ECO:0000259" key="1">
    <source>
        <dbReference type="Pfam" id="PF01323"/>
    </source>
</evidence>
<proteinExistence type="predicted"/>
<dbReference type="InterPro" id="IPR001853">
    <property type="entry name" value="DSBA-like_thioredoxin_dom"/>
</dbReference>
<accession>A0A918Q4T2</accession>
<dbReference type="CDD" id="cd03025">
    <property type="entry name" value="DsbA_FrnE_like"/>
    <property type="match status" value="1"/>
</dbReference>
<evidence type="ECO:0000313" key="3">
    <source>
        <dbReference type="Proteomes" id="UP000662572"/>
    </source>
</evidence>
<dbReference type="InterPro" id="IPR036249">
    <property type="entry name" value="Thioredoxin-like_sf"/>
</dbReference>
<dbReference type="GO" id="GO:0016491">
    <property type="term" value="F:oxidoreductase activity"/>
    <property type="evidence" value="ECO:0007669"/>
    <property type="project" value="InterPro"/>
</dbReference>
<dbReference type="Proteomes" id="UP000662572">
    <property type="component" value="Unassembled WGS sequence"/>
</dbReference>